<dbReference type="EMBL" id="JADJEV010000003">
    <property type="protein sequence ID" value="MBK6973166.1"/>
    <property type="molecule type" value="Genomic_DNA"/>
</dbReference>
<organism evidence="2 3">
    <name type="scientific">Candidatus Methylophosphatis roskildensis</name>
    <dbReference type="NCBI Taxonomy" id="2899263"/>
    <lineage>
        <taxon>Bacteria</taxon>
        <taxon>Pseudomonadati</taxon>
        <taxon>Pseudomonadota</taxon>
        <taxon>Betaproteobacteria</taxon>
        <taxon>Nitrosomonadales</taxon>
        <taxon>Sterolibacteriaceae</taxon>
        <taxon>Candidatus Methylophosphatis</taxon>
    </lineage>
</organism>
<feature type="compositionally biased region" description="Basic and acidic residues" evidence="1">
    <location>
        <begin position="29"/>
        <end position="38"/>
    </location>
</feature>
<protein>
    <submittedName>
        <fullName evidence="2">Uncharacterized protein</fullName>
    </submittedName>
</protein>
<name>A0A9D7HR69_9PROT</name>
<evidence type="ECO:0000313" key="2">
    <source>
        <dbReference type="EMBL" id="MBK6973166.1"/>
    </source>
</evidence>
<feature type="compositionally biased region" description="Basic and acidic residues" evidence="1">
    <location>
        <begin position="70"/>
        <end position="80"/>
    </location>
</feature>
<dbReference type="AlphaFoldDB" id="A0A9D7HR69"/>
<proteinExistence type="predicted"/>
<dbReference type="Proteomes" id="UP000807785">
    <property type="component" value="Unassembled WGS sequence"/>
</dbReference>
<reference evidence="2" key="1">
    <citation type="submission" date="2020-10" db="EMBL/GenBank/DDBJ databases">
        <title>Connecting structure to function with the recovery of over 1000 high-quality activated sludge metagenome-assembled genomes encoding full-length rRNA genes using long-read sequencing.</title>
        <authorList>
            <person name="Singleton C.M."/>
            <person name="Petriglieri F."/>
            <person name="Kristensen J.M."/>
            <person name="Kirkegaard R.H."/>
            <person name="Michaelsen T.Y."/>
            <person name="Andersen M.H."/>
            <person name="Karst S.M."/>
            <person name="Dueholm M.S."/>
            <person name="Nielsen P.H."/>
            <person name="Albertsen M."/>
        </authorList>
    </citation>
    <scope>NUCLEOTIDE SEQUENCE</scope>
    <source>
        <strain evidence="2">Bjer_18-Q3-R1-45_BAT3C.347</strain>
    </source>
</reference>
<gene>
    <name evidence="2" type="ORF">IPH26_09535</name>
</gene>
<sequence>MALFERIRQRFRTIGRSDSDEEQSVDSASDDRRGEESQRGPGPVRAISEGIANGLRRDRSGRTPGLFDSPEQRQRSRIAEPADWSGRTSAPEGTVGLSGASILGNPSPADGGGRGSALFDPPTEKQSGGLFGSTDGAQTESDRGLTGSNLFGSGNDDNSGRLF</sequence>
<feature type="compositionally biased region" description="Polar residues" evidence="1">
    <location>
        <begin position="146"/>
        <end position="157"/>
    </location>
</feature>
<comment type="caution">
    <text evidence="2">The sequence shown here is derived from an EMBL/GenBank/DDBJ whole genome shotgun (WGS) entry which is preliminary data.</text>
</comment>
<accession>A0A9D7HR69</accession>
<evidence type="ECO:0000313" key="3">
    <source>
        <dbReference type="Proteomes" id="UP000807785"/>
    </source>
</evidence>
<feature type="region of interest" description="Disordered" evidence="1">
    <location>
        <begin position="1"/>
        <end position="163"/>
    </location>
</feature>
<evidence type="ECO:0000256" key="1">
    <source>
        <dbReference type="SAM" id="MobiDB-lite"/>
    </source>
</evidence>